<proteinExistence type="predicted"/>
<keyword evidence="7" id="KW-1053">Target membrane</keyword>
<evidence type="ECO:0000256" key="2">
    <source>
        <dbReference type="ARBA" id="ARBA00022483"/>
    </source>
</evidence>
<keyword evidence="2" id="KW-0268">Exocytosis</keyword>
<dbReference type="CDD" id="cd03587">
    <property type="entry name" value="SOCS"/>
    <property type="match status" value="1"/>
</dbReference>
<reference evidence="11" key="1">
    <citation type="submission" date="2025-08" db="UniProtKB">
        <authorList>
            <consortium name="RefSeq"/>
        </authorList>
    </citation>
    <scope>IDENTIFICATION</scope>
</reference>
<dbReference type="GO" id="GO:0044231">
    <property type="term" value="C:host cell presynaptic membrane"/>
    <property type="evidence" value="ECO:0007669"/>
    <property type="project" value="UniProtKB-KW"/>
</dbReference>
<dbReference type="Pfam" id="PF00023">
    <property type="entry name" value="Ank"/>
    <property type="match status" value="2"/>
</dbReference>
<keyword evidence="5" id="KW-0638">Presynaptic neurotoxin</keyword>
<dbReference type="AlphaFoldDB" id="A0AAJ7L4Q4"/>
<feature type="repeat" description="ANK" evidence="8">
    <location>
        <begin position="195"/>
        <end position="228"/>
    </location>
</feature>
<dbReference type="SMART" id="SM00248">
    <property type="entry name" value="ANK"/>
    <property type="match status" value="8"/>
</dbReference>
<dbReference type="InterPro" id="IPR036770">
    <property type="entry name" value="Ankyrin_rpt-contain_sf"/>
</dbReference>
<keyword evidence="5" id="KW-0800">Toxin</keyword>
<protein>
    <submittedName>
        <fullName evidence="11">Poly [ADP-ribose] polymerase tankyrase-1</fullName>
    </submittedName>
</protein>
<feature type="repeat" description="ANK" evidence="8">
    <location>
        <begin position="266"/>
        <end position="298"/>
    </location>
</feature>
<comment type="subcellular location">
    <subcellularLocation>
        <location evidence="1">Target cell membrane</location>
    </subcellularLocation>
</comment>
<name>A0AAJ7L4Q4_9ACAR</name>
<evidence type="ECO:0000259" key="9">
    <source>
        <dbReference type="PROSITE" id="PS50225"/>
    </source>
</evidence>
<dbReference type="GO" id="GO:0006887">
    <property type="term" value="P:exocytosis"/>
    <property type="evidence" value="ECO:0007669"/>
    <property type="project" value="UniProtKB-KW"/>
</dbReference>
<dbReference type="PANTHER" id="PTHR24180:SF45">
    <property type="entry name" value="POLY [ADP-RIBOSE] POLYMERASE TANKYRASE"/>
    <property type="match status" value="1"/>
</dbReference>
<feature type="domain" description="SOCS box" evidence="9">
    <location>
        <begin position="433"/>
        <end position="483"/>
    </location>
</feature>
<dbReference type="KEGG" id="goe:100899966"/>
<dbReference type="PROSITE" id="PS50297">
    <property type="entry name" value="ANK_REP_REGION"/>
    <property type="match status" value="6"/>
</dbReference>
<dbReference type="RefSeq" id="XP_018494351.2">
    <property type="nucleotide sequence ID" value="XM_018638835.2"/>
</dbReference>
<dbReference type="PRINTS" id="PR01415">
    <property type="entry name" value="ANKYRIN"/>
</dbReference>
<dbReference type="InterPro" id="IPR001496">
    <property type="entry name" value="SOCS_box"/>
</dbReference>
<evidence type="ECO:0000256" key="6">
    <source>
        <dbReference type="ARBA" id="ARBA00023043"/>
    </source>
</evidence>
<keyword evidence="5" id="KW-0528">Neurotoxin</keyword>
<dbReference type="InterPro" id="IPR051637">
    <property type="entry name" value="Ank_repeat_dom-contain_49"/>
</dbReference>
<keyword evidence="4" id="KW-0677">Repeat</keyword>
<dbReference type="GO" id="GO:0044218">
    <property type="term" value="C:other organism cell membrane"/>
    <property type="evidence" value="ECO:0007669"/>
    <property type="project" value="UniProtKB-KW"/>
</dbReference>
<dbReference type="InterPro" id="IPR002110">
    <property type="entry name" value="Ankyrin_rpt"/>
</dbReference>
<evidence type="ECO:0000256" key="5">
    <source>
        <dbReference type="ARBA" id="ARBA00023028"/>
    </source>
</evidence>
<organism evidence="10 11">
    <name type="scientific">Galendromus occidentalis</name>
    <name type="common">western predatory mite</name>
    <dbReference type="NCBI Taxonomy" id="34638"/>
    <lineage>
        <taxon>Eukaryota</taxon>
        <taxon>Metazoa</taxon>
        <taxon>Ecdysozoa</taxon>
        <taxon>Arthropoda</taxon>
        <taxon>Chelicerata</taxon>
        <taxon>Arachnida</taxon>
        <taxon>Acari</taxon>
        <taxon>Parasitiformes</taxon>
        <taxon>Mesostigmata</taxon>
        <taxon>Gamasina</taxon>
        <taxon>Phytoseioidea</taxon>
        <taxon>Phytoseiidae</taxon>
        <taxon>Typhlodrominae</taxon>
        <taxon>Galendromus</taxon>
    </lineage>
</organism>
<keyword evidence="6 8" id="KW-0040">ANK repeat</keyword>
<feature type="repeat" description="ANK" evidence="8">
    <location>
        <begin position="131"/>
        <end position="163"/>
    </location>
</feature>
<keyword evidence="10" id="KW-1185">Reference proteome</keyword>
<dbReference type="PROSITE" id="PS50225">
    <property type="entry name" value="SOCS"/>
    <property type="match status" value="1"/>
</dbReference>
<dbReference type="PANTHER" id="PTHR24180">
    <property type="entry name" value="CYCLIN-DEPENDENT KINASE INHIBITOR 2C-RELATED"/>
    <property type="match status" value="1"/>
</dbReference>
<evidence type="ECO:0000256" key="7">
    <source>
        <dbReference type="ARBA" id="ARBA00023298"/>
    </source>
</evidence>
<dbReference type="PROSITE" id="PS50088">
    <property type="entry name" value="ANK_REPEAT"/>
    <property type="match status" value="7"/>
</dbReference>
<dbReference type="SUPFAM" id="SSF48403">
    <property type="entry name" value="Ankyrin repeat"/>
    <property type="match status" value="1"/>
</dbReference>
<dbReference type="Pfam" id="PF12796">
    <property type="entry name" value="Ank_2"/>
    <property type="match status" value="2"/>
</dbReference>
<sequence>MESIPQAERRTYFRRMLQRELADSLIRCAPLEDIRVLLALGAQVNEPVAQGLRPIHYAIYQQYQLAVEFLLLRGCQVDAMDDVGYTALHLCAEKGFLELAELLMSYGARVCFTDVDTEGRTYYGNPPRVTMADEPLRIAIRNDHFEMAELLLKHGANPNARYFLGSEMNLISPLAISYLELLLRYGGDPNSKDRSGLTPLMKACRHPQGYDAAELLVRYGADVNAMAGARHDFRTVLHYAVLSSNKDIVKLVLSKGAKVNMDPGYAHPTPLDFSVLRANIELIQLLLDWGADINTGSPVIGSPLHIALSEHSDNSKEIVKLLLENGADPNSITYTEEGKPFLKPPIGEYFLSTDEFRAHRPREDIVRLLLKYGAKVVMTLQTQNELGILKTIQNVQDYPEVVNLVCECSEQNWSSNVVRRSNVLKPDVRSLLLQTASTPQTLRQQCRSKLRKLLGTNAREVIENVPKLDMLPKCLRRHLLYEL</sequence>
<keyword evidence="3" id="KW-1052">Target cell membrane</keyword>
<dbReference type="Gene3D" id="1.25.40.20">
    <property type="entry name" value="Ankyrin repeat-containing domain"/>
    <property type="match status" value="2"/>
</dbReference>
<dbReference type="GeneID" id="100899966"/>
<feature type="repeat" description="ANK" evidence="8">
    <location>
        <begin position="83"/>
        <end position="115"/>
    </location>
</feature>
<evidence type="ECO:0000313" key="10">
    <source>
        <dbReference type="Proteomes" id="UP000694867"/>
    </source>
</evidence>
<evidence type="ECO:0000256" key="8">
    <source>
        <dbReference type="PROSITE-ProRule" id="PRU00023"/>
    </source>
</evidence>
<feature type="repeat" description="ANK" evidence="8">
    <location>
        <begin position="50"/>
        <end position="82"/>
    </location>
</feature>
<feature type="repeat" description="ANK" evidence="8">
    <location>
        <begin position="302"/>
        <end position="334"/>
    </location>
</feature>
<accession>A0AAJ7L4Q4</accession>
<gene>
    <name evidence="11" type="primary">LOC100899966</name>
</gene>
<feature type="repeat" description="ANK" evidence="8">
    <location>
        <begin position="232"/>
        <end position="264"/>
    </location>
</feature>
<evidence type="ECO:0000256" key="4">
    <source>
        <dbReference type="ARBA" id="ARBA00022737"/>
    </source>
</evidence>
<evidence type="ECO:0000256" key="3">
    <source>
        <dbReference type="ARBA" id="ARBA00022537"/>
    </source>
</evidence>
<evidence type="ECO:0000313" key="11">
    <source>
        <dbReference type="RefSeq" id="XP_018494351.2"/>
    </source>
</evidence>
<keyword evidence="7" id="KW-0472">Membrane</keyword>
<dbReference type="Proteomes" id="UP000694867">
    <property type="component" value="Unplaced"/>
</dbReference>
<evidence type="ECO:0000256" key="1">
    <source>
        <dbReference type="ARBA" id="ARBA00004175"/>
    </source>
</evidence>